<feature type="non-terminal residue" evidence="2">
    <location>
        <position position="1"/>
    </location>
</feature>
<gene>
    <name evidence="2" type="ORF">MUK42_13444</name>
</gene>
<dbReference type="AlphaFoldDB" id="A0A9E7FLS0"/>
<feature type="compositionally biased region" description="Basic and acidic residues" evidence="1">
    <location>
        <begin position="161"/>
        <end position="173"/>
    </location>
</feature>
<dbReference type="Proteomes" id="UP001055439">
    <property type="component" value="Chromosome 4"/>
</dbReference>
<keyword evidence="3" id="KW-1185">Reference proteome</keyword>
<proteinExistence type="predicted"/>
<feature type="region of interest" description="Disordered" evidence="1">
    <location>
        <begin position="148"/>
        <end position="173"/>
    </location>
</feature>
<sequence length="173" mass="19005">SVVRDDGSQEVDGTRSRLHVVLVPHALADDLPQPAQGAQLGLRQRGLIEEPRDVGALDGGLRRRKPLHAIGHVDGAPSLDQPPKSVVRGDLAVQQRLPRDRACVLPSGEDPPLDAVAVVGDAGPQRHRILHELQRYGAKEVGRYLHSFHGDRPRLPQSTEARNRETSMEMFSR</sequence>
<evidence type="ECO:0000313" key="2">
    <source>
        <dbReference type="EMBL" id="URD97387.1"/>
    </source>
</evidence>
<accession>A0A9E7FLS0</accession>
<organism evidence="2 3">
    <name type="scientific">Musa troglodytarum</name>
    <name type="common">fe'i banana</name>
    <dbReference type="NCBI Taxonomy" id="320322"/>
    <lineage>
        <taxon>Eukaryota</taxon>
        <taxon>Viridiplantae</taxon>
        <taxon>Streptophyta</taxon>
        <taxon>Embryophyta</taxon>
        <taxon>Tracheophyta</taxon>
        <taxon>Spermatophyta</taxon>
        <taxon>Magnoliopsida</taxon>
        <taxon>Liliopsida</taxon>
        <taxon>Zingiberales</taxon>
        <taxon>Musaceae</taxon>
        <taxon>Musa</taxon>
    </lineage>
</organism>
<reference evidence="2" key="1">
    <citation type="submission" date="2022-05" db="EMBL/GenBank/DDBJ databases">
        <title>The Musa troglodytarum L. genome provides insights into the mechanism of non-climacteric behaviour and enrichment of carotenoids.</title>
        <authorList>
            <person name="Wang J."/>
        </authorList>
    </citation>
    <scope>NUCLEOTIDE SEQUENCE</scope>
    <source>
        <tissue evidence="2">Leaf</tissue>
    </source>
</reference>
<dbReference type="EMBL" id="CP097506">
    <property type="protein sequence ID" value="URD97387.1"/>
    <property type="molecule type" value="Genomic_DNA"/>
</dbReference>
<evidence type="ECO:0000313" key="3">
    <source>
        <dbReference type="Proteomes" id="UP001055439"/>
    </source>
</evidence>
<protein>
    <submittedName>
        <fullName evidence="2">Uncharacterized protein</fullName>
    </submittedName>
</protein>
<name>A0A9E7FLS0_9LILI</name>
<evidence type="ECO:0000256" key="1">
    <source>
        <dbReference type="SAM" id="MobiDB-lite"/>
    </source>
</evidence>